<dbReference type="PROSITE" id="PS51819">
    <property type="entry name" value="VOC"/>
    <property type="match status" value="1"/>
</dbReference>
<protein>
    <submittedName>
        <fullName evidence="2">Bleomycin resistance protein</fullName>
    </submittedName>
</protein>
<name>A0A099GGP2_9RHOB</name>
<dbReference type="InterPro" id="IPR050383">
    <property type="entry name" value="GlyoxalaseI/FosfomycinResist"/>
</dbReference>
<dbReference type="PANTHER" id="PTHR21366:SF22">
    <property type="entry name" value="VOC DOMAIN-CONTAINING PROTEIN"/>
    <property type="match status" value="1"/>
</dbReference>
<dbReference type="InterPro" id="IPR004360">
    <property type="entry name" value="Glyas_Fos-R_dOase_dom"/>
</dbReference>
<proteinExistence type="predicted"/>
<dbReference type="InterPro" id="IPR029068">
    <property type="entry name" value="Glyas_Bleomycin-R_OHBP_Dase"/>
</dbReference>
<organism evidence="2 3">
    <name type="scientific">Paracoccus sanguinis</name>
    <dbReference type="NCBI Taxonomy" id="1545044"/>
    <lineage>
        <taxon>Bacteria</taxon>
        <taxon>Pseudomonadati</taxon>
        <taxon>Pseudomonadota</taxon>
        <taxon>Alphaproteobacteria</taxon>
        <taxon>Rhodobacterales</taxon>
        <taxon>Paracoccaceae</taxon>
        <taxon>Paracoccus</taxon>
    </lineage>
</organism>
<dbReference type="Pfam" id="PF00903">
    <property type="entry name" value="Glyoxalase"/>
    <property type="match status" value="1"/>
</dbReference>
<reference evidence="2 3" key="1">
    <citation type="submission" date="2014-09" db="EMBL/GenBank/DDBJ databases">
        <authorList>
            <person name="McGinnis J.M."/>
            <person name="Wolfgang W.J."/>
        </authorList>
    </citation>
    <scope>NUCLEOTIDE SEQUENCE [LARGE SCALE GENOMIC DNA]</scope>
    <source>
        <strain evidence="2 3">5503</strain>
    </source>
</reference>
<evidence type="ECO:0000259" key="1">
    <source>
        <dbReference type="PROSITE" id="PS51819"/>
    </source>
</evidence>
<dbReference type="RefSeq" id="WP_036710155.1">
    <property type="nucleotide sequence ID" value="NZ_JRKQ01000055.1"/>
</dbReference>
<reference evidence="2 3" key="2">
    <citation type="submission" date="2014-10" db="EMBL/GenBank/DDBJ databases">
        <title>Paracoccus sanguinis sp. nov., isolated from clinical specimens of New York State patients.</title>
        <authorList>
            <person name="Mingle L.A."/>
            <person name="Cole J.A."/>
            <person name="Lapierre P."/>
            <person name="Musser K.A."/>
        </authorList>
    </citation>
    <scope>NUCLEOTIDE SEQUENCE [LARGE SCALE GENOMIC DNA]</scope>
    <source>
        <strain evidence="2 3">5503</strain>
    </source>
</reference>
<dbReference type="SUPFAM" id="SSF54593">
    <property type="entry name" value="Glyoxalase/Bleomycin resistance protein/Dihydroxybiphenyl dioxygenase"/>
    <property type="match status" value="1"/>
</dbReference>
<comment type="caution">
    <text evidence="2">The sequence shown here is derived from an EMBL/GenBank/DDBJ whole genome shotgun (WGS) entry which is preliminary data.</text>
</comment>
<dbReference type="AlphaFoldDB" id="A0A099GGP2"/>
<dbReference type="PANTHER" id="PTHR21366">
    <property type="entry name" value="GLYOXALASE FAMILY PROTEIN"/>
    <property type="match status" value="1"/>
</dbReference>
<evidence type="ECO:0000313" key="2">
    <source>
        <dbReference type="EMBL" id="KGJ21985.1"/>
    </source>
</evidence>
<accession>A0A099GGP2</accession>
<feature type="domain" description="VOC" evidence="1">
    <location>
        <begin position="8"/>
        <end position="138"/>
    </location>
</feature>
<sequence length="144" mass="15287">MSAPPVLGTLETALYADDLDAAEAFWTGVMGLSVITKVAERHLFLRTASEPRPQVLLIFNPAATEEPPAPGARLPVPPHGARGPGHACLAVAPDRLDGWRAHLEACGIGIEADFEWPNGGRSIYFRDPAGNSIELADPAIWAEG</sequence>
<dbReference type="Gene3D" id="3.10.180.10">
    <property type="entry name" value="2,3-Dihydroxybiphenyl 1,2-Dioxygenase, domain 1"/>
    <property type="match status" value="1"/>
</dbReference>
<dbReference type="EMBL" id="JRKQ01000055">
    <property type="protein sequence ID" value="KGJ21985.1"/>
    <property type="molecule type" value="Genomic_DNA"/>
</dbReference>
<dbReference type="InterPro" id="IPR037523">
    <property type="entry name" value="VOC_core"/>
</dbReference>
<gene>
    <name evidence="2" type="ORF">IX56_10920</name>
</gene>
<evidence type="ECO:0000313" key="3">
    <source>
        <dbReference type="Proteomes" id="UP000029858"/>
    </source>
</evidence>
<dbReference type="Proteomes" id="UP000029858">
    <property type="component" value="Unassembled WGS sequence"/>
</dbReference>